<organism evidence="4 5">
    <name type="scientific">Pseudonocardia oceani</name>
    <dbReference type="NCBI Taxonomy" id="2792013"/>
    <lineage>
        <taxon>Bacteria</taxon>
        <taxon>Bacillati</taxon>
        <taxon>Actinomycetota</taxon>
        <taxon>Actinomycetes</taxon>
        <taxon>Pseudonocardiales</taxon>
        <taxon>Pseudonocardiaceae</taxon>
        <taxon>Pseudonocardia</taxon>
    </lineage>
</organism>
<name>A0ABS6U358_9PSEU</name>
<keyword evidence="2" id="KW-0472">Membrane</keyword>
<dbReference type="RefSeq" id="WP_218595189.1">
    <property type="nucleotide sequence ID" value="NZ_JADQDG010000005.1"/>
</dbReference>
<feature type="domain" description="LysM" evidence="3">
    <location>
        <begin position="148"/>
        <end position="204"/>
    </location>
</feature>
<evidence type="ECO:0000313" key="5">
    <source>
        <dbReference type="Proteomes" id="UP000694300"/>
    </source>
</evidence>
<dbReference type="CDD" id="cd00118">
    <property type="entry name" value="LysM"/>
    <property type="match status" value="1"/>
</dbReference>
<reference evidence="4 5" key="1">
    <citation type="submission" date="2020-11" db="EMBL/GenBank/DDBJ databases">
        <title>Pseudonocardia abyssalis sp. nov. and Pseudonocardia oceani sp. nov., description and phylogenomic analysis of two novel actinomycetes isolated from the deep Southern Ocean.</title>
        <authorList>
            <person name="Parra J."/>
        </authorList>
    </citation>
    <scope>NUCLEOTIDE SEQUENCE [LARGE SCALE GENOMIC DNA]</scope>
    <source>
        <strain evidence="5">KRD185</strain>
    </source>
</reference>
<accession>A0ABS6U358</accession>
<keyword evidence="5" id="KW-1185">Reference proteome</keyword>
<comment type="caution">
    <text evidence="4">The sequence shown here is derived from an EMBL/GenBank/DDBJ whole genome shotgun (WGS) entry which is preliminary data.</text>
</comment>
<feature type="region of interest" description="Disordered" evidence="1">
    <location>
        <begin position="272"/>
        <end position="338"/>
    </location>
</feature>
<dbReference type="EMBL" id="JADQDF010000001">
    <property type="protein sequence ID" value="MBW0126669.1"/>
    <property type="molecule type" value="Genomic_DNA"/>
</dbReference>
<dbReference type="PANTHER" id="PTHR34700:SF4">
    <property type="entry name" value="PHAGE-LIKE ELEMENT PBSX PROTEIN XKDP"/>
    <property type="match status" value="1"/>
</dbReference>
<feature type="compositionally biased region" description="Low complexity" evidence="1">
    <location>
        <begin position="313"/>
        <end position="324"/>
    </location>
</feature>
<dbReference type="Pfam" id="PF01476">
    <property type="entry name" value="LysM"/>
    <property type="match status" value="1"/>
</dbReference>
<dbReference type="PANTHER" id="PTHR34700">
    <property type="entry name" value="POTASSIUM BINDING PROTEIN KBP"/>
    <property type="match status" value="1"/>
</dbReference>
<evidence type="ECO:0000256" key="2">
    <source>
        <dbReference type="SAM" id="Phobius"/>
    </source>
</evidence>
<feature type="transmembrane region" description="Helical" evidence="2">
    <location>
        <begin position="102"/>
        <end position="120"/>
    </location>
</feature>
<dbReference type="InterPro" id="IPR052196">
    <property type="entry name" value="Bact_Kbp"/>
</dbReference>
<feature type="region of interest" description="Disordered" evidence="1">
    <location>
        <begin position="691"/>
        <end position="722"/>
    </location>
</feature>
<evidence type="ECO:0000256" key="1">
    <source>
        <dbReference type="SAM" id="MobiDB-lite"/>
    </source>
</evidence>
<protein>
    <submittedName>
        <fullName evidence="4">LysM peptidoglycan-binding domain-containing protein</fullName>
    </submittedName>
</protein>
<keyword evidence="2" id="KW-0812">Transmembrane</keyword>
<gene>
    <name evidence="4" type="ORF">I4I82_03065</name>
</gene>
<evidence type="ECO:0000259" key="3">
    <source>
        <dbReference type="PROSITE" id="PS51782"/>
    </source>
</evidence>
<feature type="transmembrane region" description="Helical" evidence="2">
    <location>
        <begin position="55"/>
        <end position="81"/>
    </location>
</feature>
<dbReference type="InterPro" id="IPR018392">
    <property type="entry name" value="LysM"/>
</dbReference>
<evidence type="ECO:0000313" key="4">
    <source>
        <dbReference type="EMBL" id="MBW0126669.1"/>
    </source>
</evidence>
<dbReference type="Proteomes" id="UP000694300">
    <property type="component" value="Unassembled WGS sequence"/>
</dbReference>
<feature type="compositionally biased region" description="Pro residues" evidence="1">
    <location>
        <begin position="282"/>
        <end position="297"/>
    </location>
</feature>
<keyword evidence="2" id="KW-1133">Transmembrane helix</keyword>
<proteinExistence type="predicted"/>
<dbReference type="SMART" id="SM00257">
    <property type="entry name" value="LysM"/>
    <property type="match status" value="2"/>
</dbReference>
<dbReference type="PROSITE" id="PS51782">
    <property type="entry name" value="LYSM"/>
    <property type="match status" value="1"/>
</dbReference>
<sequence length="1045" mass="112484">MLRLVRGLIALVTLAGLVAGVPAALWSLGSPFLPDRLPTVDHVVVALTRPDDGSLLLGLLVLVGWIVWLQLAYSILVETAAQVRSLPMHRPDRFGFRTTRTLAALLIGWVLTMAATPATASTPAPVTVSTSLLPAAAASARSAPVDGPIHVVQARDTLWDIAARVLGDPLRWREIFDLNDGRLQADGGRLSDGSVLHVGWELRLPPEPDPSDIRVRVEVGDSLTGLADQHLGDPARYPDLYEVNVGVRQPDGGYLNDPDVIRPGWLLSVPTIDGPVDQPMDDIPPPVDGTGPDPPPLTTSTPTPELQVPTGDPLTSIPLPETSTPTPPSNPTGGTDTAQTSFAVPAALVVSGLAASGIVTGIVAYRRRQTRWRRAGRQIALPDLDHSRLESATFTAAQTAGTRFQDTVLRSLTVTPGLRHGLPSLEALWLAPAGIDLVLTEPRDAVPPFVAEDDGSVWHVDAEAALPITELEAVGIANPFPALVSLGTSEDGATLLIDAERAGALHLVGDPTKTIDLVRNMVVELGTCRWADDTTVMVVGLEAGLTDLPPNRVEHVQDVRTAAGRLRAAISATQEHLARVDGGSVVDMRVQDQLSDSWVVSVLLVAEPDETQLQMLSELCRELATGERTSAAVITAGASTTLPGEQVHIDSDGTMQIPRLDTGTLRAEQMPADIALGLLSVIGTALEHDVPVPSATEPQPWADNMRSDGSLQPDTDSPEAGPLVIEIDDSDESPARQPLLTEVAGQQPDPAAHRRLLLAEKQDPELDDDIALWRAQGPSARPLVSILGEPAFAAAGPLPEKRHSWYVEVVVYLALHPTGVDRDKITTDLWPEGSTVRPPTIRRAVAEARQWAGKNHSVDPPVDHIPSISPAGGDRYRITGHLMDWDLFRRLRKRAQARAAAGRRADATHDYENALRLVRGPVLHPLRQRGYGWLHNPDQRHEHLIPGFIIDTAHELVDLALDDGDIELARFAAETAQRVDPDRTFDRPFTDLMRIAHAAGDLAEMREHAELLLAERGFEVGEDLPPESFAVFDALFPHGLRVPTS</sequence>